<proteinExistence type="inferred from homology"/>
<dbReference type="SMART" id="SM00526">
    <property type="entry name" value="H15"/>
    <property type="match status" value="1"/>
</dbReference>
<feature type="region of interest" description="Disordered" evidence="7">
    <location>
        <begin position="55"/>
        <end position="197"/>
    </location>
</feature>
<dbReference type="InterPro" id="IPR036388">
    <property type="entry name" value="WH-like_DNA-bd_sf"/>
</dbReference>
<evidence type="ECO:0000313" key="9">
    <source>
        <dbReference type="Proteomes" id="UP000695022"/>
    </source>
</evidence>
<dbReference type="PANTHER" id="PTHR11467">
    <property type="entry name" value="HISTONE H1"/>
    <property type="match status" value="1"/>
</dbReference>
<name>A0ABM1F6R9_PRICU</name>
<feature type="compositionally biased region" description="Basic and acidic residues" evidence="7">
    <location>
        <begin position="79"/>
        <end position="95"/>
    </location>
</feature>
<dbReference type="PROSITE" id="PS51504">
    <property type="entry name" value="H15"/>
    <property type="match status" value="1"/>
</dbReference>
<organism evidence="9 10">
    <name type="scientific">Priapulus caudatus</name>
    <name type="common">Priapulid worm</name>
    <dbReference type="NCBI Taxonomy" id="37621"/>
    <lineage>
        <taxon>Eukaryota</taxon>
        <taxon>Metazoa</taxon>
        <taxon>Ecdysozoa</taxon>
        <taxon>Scalidophora</taxon>
        <taxon>Priapulida</taxon>
        <taxon>Priapulimorpha</taxon>
        <taxon>Priapulimorphida</taxon>
        <taxon>Priapulidae</taxon>
        <taxon>Priapulus</taxon>
    </lineage>
</organism>
<keyword evidence="3 6" id="KW-0158">Chromosome</keyword>
<keyword evidence="4 6" id="KW-0238">DNA-binding</keyword>
<feature type="compositionally biased region" description="Basic residues" evidence="7">
    <location>
        <begin position="101"/>
        <end position="110"/>
    </location>
</feature>
<evidence type="ECO:0000256" key="4">
    <source>
        <dbReference type="ARBA" id="ARBA00023125"/>
    </source>
</evidence>
<evidence type="ECO:0000256" key="5">
    <source>
        <dbReference type="ARBA" id="ARBA00023242"/>
    </source>
</evidence>
<reference evidence="10" key="1">
    <citation type="submission" date="2025-08" db="UniProtKB">
        <authorList>
            <consortium name="RefSeq"/>
        </authorList>
    </citation>
    <scope>IDENTIFICATION</scope>
</reference>
<feature type="compositionally biased region" description="Low complexity" evidence="7">
    <location>
        <begin position="145"/>
        <end position="154"/>
    </location>
</feature>
<evidence type="ECO:0000256" key="7">
    <source>
        <dbReference type="SAM" id="MobiDB-lite"/>
    </source>
</evidence>
<accession>A0ABM1F6R9</accession>
<sequence length="197" mass="21104">MVITAIDDLKERGGSSRQAILKYIVVHYTVRADEKVVNTQVKLALRRGVKEGDLRQVTGSGASGSFRLGDKKKKKKNTEKKPKAEKTAAKPKEMPAEASPKRPKKKKMSAAKKLASPTIKAKGRKKADAAVAMAGNTPKGRRKPAAGAAAAVADNKAKKTKLVAKKRISMSAKPKNVRVVKKKTSAPKSKPAKSAKD</sequence>
<dbReference type="PANTHER" id="PTHR11467:SF36">
    <property type="entry name" value="HISTONE 24-RELATED"/>
    <property type="match status" value="1"/>
</dbReference>
<keyword evidence="5 6" id="KW-0539">Nucleus</keyword>
<dbReference type="InterPro" id="IPR005818">
    <property type="entry name" value="Histone_H1/H5_H15"/>
</dbReference>
<dbReference type="InterPro" id="IPR036390">
    <property type="entry name" value="WH_DNA-bd_sf"/>
</dbReference>
<feature type="compositionally biased region" description="Basic residues" evidence="7">
    <location>
        <begin position="158"/>
        <end position="168"/>
    </location>
</feature>
<dbReference type="Gene3D" id="1.10.10.10">
    <property type="entry name" value="Winged helix-like DNA-binding domain superfamily/Winged helix DNA-binding domain"/>
    <property type="match status" value="1"/>
</dbReference>
<feature type="compositionally biased region" description="Basic residues" evidence="7">
    <location>
        <begin position="175"/>
        <end position="197"/>
    </location>
</feature>
<feature type="domain" description="H15" evidence="8">
    <location>
        <begin position="1"/>
        <end position="70"/>
    </location>
</feature>
<evidence type="ECO:0000256" key="3">
    <source>
        <dbReference type="ARBA" id="ARBA00022454"/>
    </source>
</evidence>
<comment type="similarity">
    <text evidence="6">Belongs to the histone H1/H5 family.</text>
</comment>
<comment type="subcellular location">
    <subcellularLocation>
        <location evidence="2">Chromosome</location>
    </subcellularLocation>
    <subcellularLocation>
        <location evidence="1 6">Nucleus</location>
    </subcellularLocation>
</comment>
<dbReference type="Pfam" id="PF00538">
    <property type="entry name" value="Linker_histone"/>
    <property type="match status" value="1"/>
</dbReference>
<protein>
    <submittedName>
        <fullName evidence="10">Histone H1-beta, late embryonic-like</fullName>
    </submittedName>
</protein>
<evidence type="ECO:0000313" key="10">
    <source>
        <dbReference type="RefSeq" id="XP_014680140.1"/>
    </source>
</evidence>
<evidence type="ECO:0000256" key="1">
    <source>
        <dbReference type="ARBA" id="ARBA00004123"/>
    </source>
</evidence>
<evidence type="ECO:0000256" key="6">
    <source>
        <dbReference type="RuleBase" id="RU003894"/>
    </source>
</evidence>
<evidence type="ECO:0000256" key="2">
    <source>
        <dbReference type="ARBA" id="ARBA00004286"/>
    </source>
</evidence>
<gene>
    <name evidence="10" type="primary">LOC106820096</name>
</gene>
<dbReference type="InterPro" id="IPR005819">
    <property type="entry name" value="H1/H5"/>
</dbReference>
<dbReference type="SUPFAM" id="SSF46785">
    <property type="entry name" value="Winged helix' DNA-binding domain"/>
    <property type="match status" value="1"/>
</dbReference>
<dbReference type="GeneID" id="106820096"/>
<keyword evidence="9" id="KW-1185">Reference proteome</keyword>
<evidence type="ECO:0000259" key="8">
    <source>
        <dbReference type="PROSITE" id="PS51504"/>
    </source>
</evidence>
<dbReference type="PRINTS" id="PR00624">
    <property type="entry name" value="HISTONEH5"/>
</dbReference>
<dbReference type="RefSeq" id="XP_014680140.1">
    <property type="nucleotide sequence ID" value="XM_014824654.1"/>
</dbReference>
<dbReference type="Proteomes" id="UP000695022">
    <property type="component" value="Unplaced"/>
</dbReference>
<dbReference type="CDD" id="cd00073">
    <property type="entry name" value="H15"/>
    <property type="match status" value="1"/>
</dbReference>